<dbReference type="InterPro" id="IPR036396">
    <property type="entry name" value="Cyt_P450_sf"/>
</dbReference>
<keyword evidence="6" id="KW-0560">Oxidoreductase</keyword>
<dbReference type="Pfam" id="PF00067">
    <property type="entry name" value="p450"/>
    <property type="match status" value="1"/>
</dbReference>
<dbReference type="PROSITE" id="PS00086">
    <property type="entry name" value="CYTOCHROME_P450"/>
    <property type="match status" value="1"/>
</dbReference>
<dbReference type="RefSeq" id="WP_132514200.1">
    <property type="nucleotide sequence ID" value="NZ_SMKP01000102.1"/>
</dbReference>
<evidence type="ECO:0000256" key="4">
    <source>
        <dbReference type="ARBA" id="ARBA00023004"/>
    </source>
</evidence>
<dbReference type="OrthoDB" id="7376058at2"/>
<keyword evidence="5 6" id="KW-0349">Heme</keyword>
<dbReference type="InterPro" id="IPR002403">
    <property type="entry name" value="Cyt_P450_E_grp-IV"/>
</dbReference>
<organism evidence="7 8">
    <name type="scientific">Nonomuraea diastatica</name>
    <dbReference type="NCBI Taxonomy" id="1848329"/>
    <lineage>
        <taxon>Bacteria</taxon>
        <taxon>Bacillati</taxon>
        <taxon>Actinomycetota</taxon>
        <taxon>Actinomycetes</taxon>
        <taxon>Streptosporangiales</taxon>
        <taxon>Streptosporangiaceae</taxon>
        <taxon>Nonomuraea</taxon>
    </lineage>
</organism>
<keyword evidence="4 5" id="KW-0408">Iron</keyword>
<dbReference type="GO" id="GO:0020037">
    <property type="term" value="F:heme binding"/>
    <property type="evidence" value="ECO:0007669"/>
    <property type="project" value="InterPro"/>
</dbReference>
<comment type="similarity">
    <text evidence="2 6">Belongs to the cytochrome P450 family.</text>
</comment>
<evidence type="ECO:0000256" key="5">
    <source>
        <dbReference type="PIRSR" id="PIRSR602403-1"/>
    </source>
</evidence>
<keyword evidence="8" id="KW-1185">Reference proteome</keyword>
<dbReference type="InterPro" id="IPR001128">
    <property type="entry name" value="Cyt_P450"/>
</dbReference>
<dbReference type="GO" id="GO:0004497">
    <property type="term" value="F:monooxygenase activity"/>
    <property type="evidence" value="ECO:0007669"/>
    <property type="project" value="UniProtKB-KW"/>
</dbReference>
<name>A0A4R4WJM4_9ACTN</name>
<dbReference type="PRINTS" id="PR00465">
    <property type="entry name" value="EP450IV"/>
</dbReference>
<evidence type="ECO:0000313" key="8">
    <source>
        <dbReference type="Proteomes" id="UP000294543"/>
    </source>
</evidence>
<dbReference type="EMBL" id="SMKP01000102">
    <property type="protein sequence ID" value="TDD16613.1"/>
    <property type="molecule type" value="Genomic_DNA"/>
</dbReference>
<evidence type="ECO:0000256" key="2">
    <source>
        <dbReference type="ARBA" id="ARBA00010617"/>
    </source>
</evidence>
<evidence type="ECO:0000256" key="1">
    <source>
        <dbReference type="ARBA" id="ARBA00001971"/>
    </source>
</evidence>
<feature type="binding site" description="axial binding residue" evidence="5">
    <location>
        <position position="382"/>
    </location>
    <ligand>
        <name>heme</name>
        <dbReference type="ChEBI" id="CHEBI:30413"/>
    </ligand>
    <ligandPart>
        <name>Fe</name>
        <dbReference type="ChEBI" id="CHEBI:18248"/>
    </ligandPart>
</feature>
<dbReference type="Gene3D" id="1.10.630.10">
    <property type="entry name" value="Cytochrome P450"/>
    <property type="match status" value="1"/>
</dbReference>
<evidence type="ECO:0000256" key="6">
    <source>
        <dbReference type="RuleBase" id="RU000461"/>
    </source>
</evidence>
<gene>
    <name evidence="7" type="ORF">E1294_30750</name>
</gene>
<dbReference type="InterPro" id="IPR017972">
    <property type="entry name" value="Cyt_P450_CS"/>
</dbReference>
<protein>
    <submittedName>
        <fullName evidence="7">Cytochrome P450</fullName>
    </submittedName>
</protein>
<dbReference type="InterPro" id="IPR050121">
    <property type="entry name" value="Cytochrome_P450_monoxygenase"/>
</dbReference>
<dbReference type="GO" id="GO:0005506">
    <property type="term" value="F:iron ion binding"/>
    <property type="evidence" value="ECO:0007669"/>
    <property type="project" value="InterPro"/>
</dbReference>
<comment type="caution">
    <text evidence="7">The sequence shown here is derived from an EMBL/GenBank/DDBJ whole genome shotgun (WGS) entry which is preliminary data.</text>
</comment>
<evidence type="ECO:0000256" key="3">
    <source>
        <dbReference type="ARBA" id="ARBA00022723"/>
    </source>
</evidence>
<keyword evidence="3 5" id="KW-0479">Metal-binding</keyword>
<evidence type="ECO:0000313" key="7">
    <source>
        <dbReference type="EMBL" id="TDD16613.1"/>
    </source>
</evidence>
<dbReference type="GO" id="GO:0016705">
    <property type="term" value="F:oxidoreductase activity, acting on paired donors, with incorporation or reduction of molecular oxygen"/>
    <property type="evidence" value="ECO:0007669"/>
    <property type="project" value="InterPro"/>
</dbReference>
<sequence>MAAPKGMPGSVQRLLADDTYDYECDRLGFIARRQRIVGDVFRFSTSTVVVSHPELIHHVFLRTNTDFRTEGGLFSGIRTTRDGQERITESIMAARRKGWRGVSRSVCATRGADFLDVLDTLIRGFSGRPVEVLPTMKKFFTFALADQCLGGRGENVTSIAEAYDASANANLRLMNSSLSLPSWLPLPIVLQVKKTRRQAMSLLERHVAARLALPVDRPALDLLDVLVACHGPFLDTAVVVRLLDVVLRASQPGAAVAWAVRQLALRPDHLEKVRAEGIVVREVRRGRSFEASDLPYTTAYLNELLRVYPPTWLMGRWVHRDTTLSGFDLHRGEQVMFSAYHLHRDPRWWDNPDEFRPERWLGQDRPYAGRAYIPFGAGPRHCFGNQLSITHLTLAIAWLADAYDIEVLNSAAAREVPGALLTPRGLKARFRPRR</sequence>
<dbReference type="AlphaFoldDB" id="A0A4R4WJM4"/>
<proteinExistence type="inferred from homology"/>
<accession>A0A4R4WJM4</accession>
<dbReference type="PANTHER" id="PTHR24305:SF166">
    <property type="entry name" value="CYTOCHROME P450 12A4, MITOCHONDRIAL-RELATED"/>
    <property type="match status" value="1"/>
</dbReference>
<dbReference type="PANTHER" id="PTHR24305">
    <property type="entry name" value="CYTOCHROME P450"/>
    <property type="match status" value="1"/>
</dbReference>
<keyword evidence="6" id="KW-0503">Monooxygenase</keyword>
<comment type="cofactor">
    <cofactor evidence="1 5">
        <name>heme</name>
        <dbReference type="ChEBI" id="CHEBI:30413"/>
    </cofactor>
</comment>
<dbReference type="Proteomes" id="UP000294543">
    <property type="component" value="Unassembled WGS sequence"/>
</dbReference>
<reference evidence="7 8" key="1">
    <citation type="submission" date="2019-03" db="EMBL/GenBank/DDBJ databases">
        <title>Draft genome sequences of novel Actinobacteria.</title>
        <authorList>
            <person name="Sahin N."/>
            <person name="Ay H."/>
            <person name="Saygin H."/>
        </authorList>
    </citation>
    <scope>NUCLEOTIDE SEQUENCE [LARGE SCALE GENOMIC DNA]</scope>
    <source>
        <strain evidence="7 8">KC712</strain>
    </source>
</reference>
<dbReference type="SUPFAM" id="SSF48264">
    <property type="entry name" value="Cytochrome P450"/>
    <property type="match status" value="1"/>
</dbReference>